<evidence type="ECO:0000256" key="4">
    <source>
        <dbReference type="ARBA" id="ARBA00022692"/>
    </source>
</evidence>
<accession>A0A4V3XJB8</accession>
<feature type="transmembrane region" description="Helical" evidence="8">
    <location>
        <begin position="289"/>
        <end position="308"/>
    </location>
</feature>
<comment type="caution">
    <text evidence="9">The sequence shown here is derived from an EMBL/GenBank/DDBJ whole genome shotgun (WGS) entry which is preliminary data.</text>
</comment>
<dbReference type="GO" id="GO:0022857">
    <property type="term" value="F:transmembrane transporter activity"/>
    <property type="evidence" value="ECO:0007669"/>
    <property type="project" value="InterPro"/>
</dbReference>
<comment type="similarity">
    <text evidence="2 7">Belongs to the purine-cytosine permease (2.A.39) family.</text>
</comment>
<evidence type="ECO:0000256" key="1">
    <source>
        <dbReference type="ARBA" id="ARBA00004141"/>
    </source>
</evidence>
<comment type="subcellular location">
    <subcellularLocation>
        <location evidence="1">Membrane</location>
        <topology evidence="1">Multi-pass membrane protein</topology>
    </subcellularLocation>
</comment>
<feature type="transmembrane region" description="Helical" evidence="8">
    <location>
        <begin position="361"/>
        <end position="379"/>
    </location>
</feature>
<reference evidence="9 10" key="1">
    <citation type="submission" date="2019-02" db="EMBL/GenBank/DDBJ databases">
        <title>Genome sequencing of the rare red list fungi Antrodiella citrinella (Flaviporus citrinellus).</title>
        <authorList>
            <person name="Buettner E."/>
            <person name="Kellner H."/>
        </authorList>
    </citation>
    <scope>NUCLEOTIDE SEQUENCE [LARGE SCALE GENOMIC DNA]</scope>
    <source>
        <strain evidence="9 10">DSM 108506</strain>
    </source>
</reference>
<feature type="transmembrane region" description="Helical" evidence="8">
    <location>
        <begin position="73"/>
        <end position="92"/>
    </location>
</feature>
<dbReference type="AlphaFoldDB" id="A0A4V3XJB8"/>
<name>A0A4V3XJB8_9APHY</name>
<feature type="transmembrane region" description="Helical" evidence="8">
    <location>
        <begin position="399"/>
        <end position="417"/>
    </location>
</feature>
<feature type="transmembrane region" description="Helical" evidence="8">
    <location>
        <begin position="320"/>
        <end position="341"/>
    </location>
</feature>
<protein>
    <recommendedName>
        <fullName evidence="11">Purine-cytosine permease</fullName>
    </recommendedName>
</protein>
<keyword evidence="5 8" id="KW-1133">Transmembrane helix</keyword>
<feature type="transmembrane region" description="Helical" evidence="8">
    <location>
        <begin position="197"/>
        <end position="221"/>
    </location>
</feature>
<dbReference type="Pfam" id="PF02133">
    <property type="entry name" value="Transp_cyt_pur"/>
    <property type="match status" value="2"/>
</dbReference>
<dbReference type="InterPro" id="IPR001248">
    <property type="entry name" value="Pur-cyt_permease"/>
</dbReference>
<gene>
    <name evidence="9" type="ORF">EUX98_g1617</name>
</gene>
<dbReference type="PANTHER" id="PTHR31806:SF5">
    <property type="entry name" value="PURINE-CYTOSINE PERMEASE FCY21"/>
    <property type="match status" value="1"/>
</dbReference>
<keyword evidence="10" id="KW-1185">Reference proteome</keyword>
<dbReference type="InterPro" id="IPR026030">
    <property type="entry name" value="Pur-cyt_permease_Fcy2/21/22"/>
</dbReference>
<dbReference type="Proteomes" id="UP000308730">
    <property type="component" value="Unassembled WGS sequence"/>
</dbReference>
<dbReference type="PANTHER" id="PTHR31806">
    <property type="entry name" value="PURINE-CYTOSINE PERMEASE FCY2-RELATED"/>
    <property type="match status" value="1"/>
</dbReference>
<evidence type="ECO:0000256" key="6">
    <source>
        <dbReference type="ARBA" id="ARBA00023136"/>
    </source>
</evidence>
<feature type="transmembrane region" description="Helical" evidence="8">
    <location>
        <begin position="129"/>
        <end position="149"/>
    </location>
</feature>
<dbReference type="EMBL" id="SGPM01000019">
    <property type="protein sequence ID" value="THH32563.1"/>
    <property type="molecule type" value="Genomic_DNA"/>
</dbReference>
<dbReference type="GO" id="GO:0005886">
    <property type="term" value="C:plasma membrane"/>
    <property type="evidence" value="ECO:0007669"/>
    <property type="project" value="TreeGrafter"/>
</dbReference>
<proteinExistence type="inferred from homology"/>
<evidence type="ECO:0000256" key="5">
    <source>
        <dbReference type="ARBA" id="ARBA00022989"/>
    </source>
</evidence>
<evidence type="ECO:0000256" key="2">
    <source>
        <dbReference type="ARBA" id="ARBA00008974"/>
    </source>
</evidence>
<evidence type="ECO:0000256" key="3">
    <source>
        <dbReference type="ARBA" id="ARBA00022448"/>
    </source>
</evidence>
<sequence length="425" mass="46555">MESDLDKHRGALVADTDVDAEKRGSIDLTEEEVNRSDEHLLYSNRWTRKLLSWGVEERGITPVAEHERTDTQFYKIFFIFLSANFNILSFSAGTLGPVTFGLGLRDSCLVILFFNLLCSIPPAYLYERLAWIPVLVVFVVALGVGGKHLSNPPPAVPATASSILTFAGTIAGFVVTYSPISSDYTIYYHPKVSSWRLFWYAYMGLNLPIILVQCLGAAVAVSVSAVPDWNTGYENSGVGGLIEAMLHPVGGFGKFLTVLVALSVVGNVAPSLYSFGLGFQIFMPFTSKVPRYVFSLLAIAIMLPLSIVGSHKFYDTLSNFLGIIGYWCSAFVGVIVGEHIVFRKNDFTAYDLSAWNKPGQLPPGLAALGACLLSCGLIIPSMDQAWFVGPIAKHTGDIGFEMAFAAAGILYLPLRTLELRYWKMR</sequence>
<feature type="transmembrane region" description="Helical" evidence="8">
    <location>
        <begin position="155"/>
        <end position="177"/>
    </location>
</feature>
<dbReference type="PIRSF" id="PIRSF002744">
    <property type="entry name" value="Pur-cyt_permease"/>
    <property type="match status" value="1"/>
</dbReference>
<evidence type="ECO:0000313" key="10">
    <source>
        <dbReference type="Proteomes" id="UP000308730"/>
    </source>
</evidence>
<evidence type="ECO:0000256" key="7">
    <source>
        <dbReference type="PIRNR" id="PIRNR002744"/>
    </source>
</evidence>
<evidence type="ECO:0000313" key="9">
    <source>
        <dbReference type="EMBL" id="THH32563.1"/>
    </source>
</evidence>
<evidence type="ECO:0000256" key="8">
    <source>
        <dbReference type="SAM" id="Phobius"/>
    </source>
</evidence>
<organism evidence="9 10">
    <name type="scientific">Antrodiella citrinella</name>
    <dbReference type="NCBI Taxonomy" id="2447956"/>
    <lineage>
        <taxon>Eukaryota</taxon>
        <taxon>Fungi</taxon>
        <taxon>Dikarya</taxon>
        <taxon>Basidiomycota</taxon>
        <taxon>Agaricomycotina</taxon>
        <taxon>Agaricomycetes</taxon>
        <taxon>Polyporales</taxon>
        <taxon>Steccherinaceae</taxon>
        <taxon>Antrodiella</taxon>
    </lineage>
</organism>
<keyword evidence="3 7" id="KW-0813">Transport</keyword>
<dbReference type="Gene3D" id="1.10.4160.10">
    <property type="entry name" value="Hydantoin permease"/>
    <property type="match status" value="2"/>
</dbReference>
<keyword evidence="6 7" id="KW-0472">Membrane</keyword>
<feature type="transmembrane region" description="Helical" evidence="8">
    <location>
        <begin position="255"/>
        <end position="277"/>
    </location>
</feature>
<keyword evidence="4 8" id="KW-0812">Transmembrane</keyword>
<evidence type="ECO:0008006" key="11">
    <source>
        <dbReference type="Google" id="ProtNLM"/>
    </source>
</evidence>
<dbReference type="OrthoDB" id="2116389at2759"/>